<keyword evidence="2" id="KW-0732">Signal</keyword>
<evidence type="ECO:0000313" key="3">
    <source>
        <dbReference type="EMBL" id="KAK3913198.1"/>
    </source>
</evidence>
<reference evidence="3" key="1">
    <citation type="submission" date="2021-07" db="EMBL/GenBank/DDBJ databases">
        <authorList>
            <person name="Catto M.A."/>
            <person name="Jacobson A."/>
            <person name="Kennedy G."/>
            <person name="Labadie P."/>
            <person name="Hunt B.G."/>
            <person name="Srinivasan R."/>
        </authorList>
    </citation>
    <scope>NUCLEOTIDE SEQUENCE</scope>
    <source>
        <strain evidence="3">PL_HMW_Pooled</strain>
        <tissue evidence="3">Head</tissue>
    </source>
</reference>
<feature type="signal peptide" evidence="2">
    <location>
        <begin position="1"/>
        <end position="15"/>
    </location>
</feature>
<feature type="compositionally biased region" description="Polar residues" evidence="1">
    <location>
        <begin position="98"/>
        <end position="109"/>
    </location>
</feature>
<evidence type="ECO:0000256" key="1">
    <source>
        <dbReference type="SAM" id="MobiDB-lite"/>
    </source>
</evidence>
<protein>
    <submittedName>
        <fullName evidence="3">Protein misato-like protein 1</fullName>
    </submittedName>
</protein>
<gene>
    <name evidence="3" type="ORF">KUF71_022652</name>
</gene>
<feature type="chain" id="PRO_5042001356" evidence="2">
    <location>
        <begin position="16"/>
        <end position="136"/>
    </location>
</feature>
<comment type="caution">
    <text evidence="3">The sequence shown here is derived from an EMBL/GenBank/DDBJ whole genome shotgun (WGS) entry which is preliminary data.</text>
</comment>
<name>A0AAE1H273_9NEOP</name>
<evidence type="ECO:0000256" key="2">
    <source>
        <dbReference type="SAM" id="SignalP"/>
    </source>
</evidence>
<feature type="region of interest" description="Disordered" evidence="1">
    <location>
        <begin position="75"/>
        <end position="136"/>
    </location>
</feature>
<sequence>LLNVLFFLFFPEIKAKKKHSEKDSRFLRIGSLNVRVKRTTEAFSNFPGVGQQNTEKIHKNWGSADNVQQVCDRRMMPPPQFAPIKKRKSKRAQDFALSHSTPSTPSQPRASIVENERDLDSDTAAGFDSNWQNVLS</sequence>
<reference evidence="3" key="2">
    <citation type="journal article" date="2023" name="BMC Genomics">
        <title>Pest status, molecular evolution, and epigenetic factors derived from the genome assembly of Frankliniella fusca, a thysanopteran phytovirus vector.</title>
        <authorList>
            <person name="Catto M.A."/>
            <person name="Labadie P.E."/>
            <person name="Jacobson A.L."/>
            <person name="Kennedy G.G."/>
            <person name="Srinivasan R."/>
            <person name="Hunt B.G."/>
        </authorList>
    </citation>
    <scope>NUCLEOTIDE SEQUENCE</scope>
    <source>
        <strain evidence="3">PL_HMW_Pooled</strain>
    </source>
</reference>
<proteinExistence type="predicted"/>
<evidence type="ECO:0000313" key="4">
    <source>
        <dbReference type="Proteomes" id="UP001219518"/>
    </source>
</evidence>
<feature type="non-terminal residue" evidence="3">
    <location>
        <position position="1"/>
    </location>
</feature>
<dbReference type="Proteomes" id="UP001219518">
    <property type="component" value="Unassembled WGS sequence"/>
</dbReference>
<dbReference type="EMBL" id="JAHWGI010000311">
    <property type="protein sequence ID" value="KAK3913198.1"/>
    <property type="molecule type" value="Genomic_DNA"/>
</dbReference>
<dbReference type="AlphaFoldDB" id="A0AAE1H273"/>
<accession>A0AAE1H273</accession>
<organism evidence="3 4">
    <name type="scientific">Frankliniella fusca</name>
    <dbReference type="NCBI Taxonomy" id="407009"/>
    <lineage>
        <taxon>Eukaryota</taxon>
        <taxon>Metazoa</taxon>
        <taxon>Ecdysozoa</taxon>
        <taxon>Arthropoda</taxon>
        <taxon>Hexapoda</taxon>
        <taxon>Insecta</taxon>
        <taxon>Pterygota</taxon>
        <taxon>Neoptera</taxon>
        <taxon>Paraneoptera</taxon>
        <taxon>Thysanoptera</taxon>
        <taxon>Terebrantia</taxon>
        <taxon>Thripoidea</taxon>
        <taxon>Thripidae</taxon>
        <taxon>Frankliniella</taxon>
    </lineage>
</organism>
<keyword evidence="4" id="KW-1185">Reference proteome</keyword>